<feature type="region of interest" description="Disordered" evidence="1">
    <location>
        <begin position="512"/>
        <end position="583"/>
    </location>
</feature>
<feature type="compositionally biased region" description="Basic residues" evidence="1">
    <location>
        <begin position="513"/>
        <end position="524"/>
    </location>
</feature>
<feature type="signal peptide" evidence="2">
    <location>
        <begin position="1"/>
        <end position="19"/>
    </location>
</feature>
<feature type="compositionally biased region" description="Polar residues" evidence="1">
    <location>
        <begin position="403"/>
        <end position="417"/>
    </location>
</feature>
<evidence type="ECO:0000313" key="5">
    <source>
        <dbReference type="Proteomes" id="UP000054107"/>
    </source>
</evidence>
<sequence length="583" mass="63184">MTRSLSLAVAALLVSSTLAHTSPFQRFNGYLFPRAIENDLDDCRDTNGYENDVLTRFTGIFFGDFYTGGGTDILGGLAVQGNFHAPNYVVNANHGADCSDPNSLNSYGLVVGGIVETFNTHVHGNAFLNSGGSIEEVIELDIGCFVTNEAGTGIFDFSLVNQMSIASNQDFANLQPTVILDSDGTLTELRDNQLSNYEIITFHSCEGVLCSSYDNLESDPSAILLGQGNWNGIQGSEIDPDKTYVLNIPVTNGATIEIDTNNPTLGFNPCKLIYNFYPVDEAGQYVPDGEFTLIRRTSNQFGGFTLAPRGHIVDGSVGNFSGNLIGLDYTWENLNAGVEIHDYTAAGGECDQYLGCVPVHVTTEPSTVPLPTDTSVTESRTATWSTTESTGNTSETTTVTYSPGPNLSGDVSTSTYSPCPADTTETTTSVTTTTTSVDDLTETITVVAPDVTGTTTVTEGTLTFTESGTTITTTVKGTTTKTLILIKPTTKTESNCTNSSVCATETVIEEPHHKHGHHHGHHDHHGKDHDEEEDDEDDDEDDDDDDEHEKKKWQKDDDEDDDDDKDDEDDDDKHWKGKKDKNY</sequence>
<gene>
    <name evidence="4" type="primary">PARPA_00256.1 scaffold 610</name>
</gene>
<evidence type="ECO:0000313" key="4">
    <source>
        <dbReference type="EMBL" id="CEP06988.1"/>
    </source>
</evidence>
<reference evidence="4 5" key="1">
    <citation type="submission" date="2014-09" db="EMBL/GenBank/DDBJ databases">
        <authorList>
            <person name="Ellenberger Sabrina"/>
        </authorList>
    </citation>
    <scope>NUCLEOTIDE SEQUENCE [LARGE SCALE GENOMIC DNA]</scope>
    <source>
        <strain evidence="4 5">CBS 412.66</strain>
    </source>
</reference>
<dbReference type="OrthoDB" id="2419531at2759"/>
<evidence type="ECO:0000256" key="1">
    <source>
        <dbReference type="SAM" id="MobiDB-lite"/>
    </source>
</evidence>
<organism evidence="4 5">
    <name type="scientific">Parasitella parasitica</name>
    <dbReference type="NCBI Taxonomy" id="35722"/>
    <lineage>
        <taxon>Eukaryota</taxon>
        <taxon>Fungi</taxon>
        <taxon>Fungi incertae sedis</taxon>
        <taxon>Mucoromycota</taxon>
        <taxon>Mucoromycotina</taxon>
        <taxon>Mucoromycetes</taxon>
        <taxon>Mucorales</taxon>
        <taxon>Mucorineae</taxon>
        <taxon>Mucoraceae</taxon>
        <taxon>Parasitella</taxon>
    </lineage>
</organism>
<feature type="domain" description="Choice-of-anchor A" evidence="3">
    <location>
        <begin position="52"/>
        <end position="340"/>
    </location>
</feature>
<feature type="compositionally biased region" description="Low complexity" evidence="1">
    <location>
        <begin position="377"/>
        <end position="402"/>
    </location>
</feature>
<dbReference type="EMBL" id="LN718954">
    <property type="protein sequence ID" value="CEP06988.1"/>
    <property type="molecule type" value="Genomic_DNA"/>
</dbReference>
<feature type="compositionally biased region" description="Acidic residues" evidence="1">
    <location>
        <begin position="556"/>
        <end position="571"/>
    </location>
</feature>
<feature type="region of interest" description="Disordered" evidence="1">
    <location>
        <begin position="367"/>
        <end position="430"/>
    </location>
</feature>
<proteinExistence type="predicted"/>
<accession>A0A0B7MV69</accession>
<feature type="chain" id="PRO_5002120077" description="Choice-of-anchor A domain-containing protein" evidence="2">
    <location>
        <begin position="20"/>
        <end position="583"/>
    </location>
</feature>
<dbReference type="Pfam" id="PF20597">
    <property type="entry name" value="pAdhesive_15"/>
    <property type="match status" value="1"/>
</dbReference>
<dbReference type="AlphaFoldDB" id="A0A0B7MV69"/>
<name>A0A0B7MV69_9FUNG</name>
<dbReference type="InterPro" id="IPR026588">
    <property type="entry name" value="Choice_anch_A"/>
</dbReference>
<keyword evidence="2" id="KW-0732">Signal</keyword>
<dbReference type="Proteomes" id="UP000054107">
    <property type="component" value="Unassembled WGS sequence"/>
</dbReference>
<dbReference type="STRING" id="35722.A0A0B7MV69"/>
<keyword evidence="5" id="KW-1185">Reference proteome</keyword>
<protein>
    <recommendedName>
        <fullName evidence="3">Choice-of-anchor A domain-containing protein</fullName>
    </recommendedName>
</protein>
<evidence type="ECO:0000256" key="2">
    <source>
        <dbReference type="SAM" id="SignalP"/>
    </source>
</evidence>
<evidence type="ECO:0000259" key="3">
    <source>
        <dbReference type="Pfam" id="PF20597"/>
    </source>
</evidence>
<feature type="compositionally biased region" description="Acidic residues" evidence="1">
    <location>
        <begin position="530"/>
        <end position="547"/>
    </location>
</feature>